<gene>
    <name evidence="7" type="primary">LOC106077773</name>
</gene>
<dbReference type="RefSeq" id="XP_055890026.1">
    <property type="nucleotide sequence ID" value="XM_056034051.1"/>
</dbReference>
<feature type="compositionally biased region" description="Polar residues" evidence="4">
    <location>
        <begin position="1"/>
        <end position="16"/>
    </location>
</feature>
<dbReference type="SUPFAM" id="SSF54928">
    <property type="entry name" value="RNA-binding domain, RBD"/>
    <property type="match status" value="1"/>
</dbReference>
<feature type="region of interest" description="Disordered" evidence="4">
    <location>
        <begin position="840"/>
        <end position="869"/>
    </location>
</feature>
<feature type="compositionally biased region" description="Low complexity" evidence="4">
    <location>
        <begin position="544"/>
        <end position="566"/>
    </location>
</feature>
<sequence length="1359" mass="149725">MSKQGVNTTPTKQDNNSFKKDNRNQNSGLNINAKEERRSGGFNSTPSNQQGRGGGQNQNNSNQNNQQHDRDRSSNRNENKQFDNKAVTETEKTADKDDKNVEGSTGGTGPAPGEKKFTGRCRLFVGNLTPDVTESDFRKMFEPFGEIAEVYVNTSRGFGFIRLDYRQNAEAAKAALDGHQRKGRILRVRFATHGAALKVKNLHPYVSNELLEQSFSQFGELERCVVIVDDRGKPTGEGIVEFVRKPGANSALRRINEGVFLMGIDPKPVAVEPLEQKDEEDGMPEKFLTKTDQYKKEREKEPRFAPPGTFEYEFGMRWKALEDLEKQRIEQIKKDTEEARLKLEDEMQNALYEYQAEQIRQDLLRQQEELRRLEELRKQDRMRRQQEMELRRQQDDRERAQQEERRRTDMMLSMRQQELARGRGPLDSRGRDDILMADRYGDRMSDRMPDRMGDRMSDRIGDRMGPGQSGFMWDDNQRGEAGMRGDGGRGRDMRGSGAPPLQPPPVPPSGPGALERGGQSMAASAQSSKSSPKPLMGTSGFGNIGNQPGNAPGANNPSASSDNSNMAEEDVNEESICSVNDAESQNIVTTTENDLDNSRLDIPPVSLKVEGEDVHHTIEKCQLPTNNFSPDLNEEEHPGLWSAPTHYNDGSMDESENIPSSRPPVVLPLDKDRKDNTTENPTKKPRCDYDFNTTPSEQTPCDLSTSKSLCFSTPRNNTFFVGNSSSELLTKLNSQSKENCMDEPEMDIDETYLDGTHSKDKIDPGGRVKPPLQRYLSADDVSDEQTVPKEFKIQRYLSADNMDLTGVQSYLSNDIVPVECSSLHSNESYQSIDTLHISESNNYKPSDVPSQYTSSDAQSITDTSNSDHSYKNVQKLCNTSGDYVTSHTDTLDFKLPPSLHVDMDSNNSCSDYNQVLEEYNSTYEAAADSDNYKQTVPSEDSPISDYNQSDVNLISYKQTCSEDVSDMDTEGLDESTAQTTDSPGIYQSYEEGISSHYGSAALNSLIGVPGVAEYNTSATSEENWVSSGSGDSSAAVISNSEVPSNSYLSSSSFTDTQNTLTVASTSSMSATVTSTQNKVSGGSKDDHEGALCTGDQSFKTAAARQSAMGPFLQASRSVPFVPSINPSIYAGTAMVQGIPGPTIMSTSSVHIQHPNGATIMRQQTVSAGLNGGGITQATLMQQQAMANGAQATAVLQQRTMTNRGQTMVLQQRTINTGLGAMTQQTLVQQRLAAPNNVAQAMFQANALRHRAMVSQQATILQQRAIRLAQARAMGTQLMRAQALRGAALLQQAAVGTQPSMLSQGLVRTANPAAVMQQLVRQRYLGGPVMPGRGVQMVAGRPVRVKLTYTRETLPMESNT</sequence>
<evidence type="ECO:0000313" key="6">
    <source>
        <dbReference type="Proteomes" id="UP001165740"/>
    </source>
</evidence>
<evidence type="ECO:0000256" key="1">
    <source>
        <dbReference type="ARBA" id="ARBA00022737"/>
    </source>
</evidence>
<dbReference type="FunFam" id="3.30.70.330:FF:000513">
    <property type="entry name" value="Splicing factor, proline-and glutamine-rich"/>
    <property type="match status" value="1"/>
</dbReference>
<feature type="compositionally biased region" description="Polar residues" evidence="4">
    <location>
        <begin position="575"/>
        <end position="584"/>
    </location>
</feature>
<feature type="region of interest" description="Disordered" evidence="4">
    <location>
        <begin position="380"/>
        <end position="407"/>
    </location>
</feature>
<dbReference type="CDD" id="cd12333">
    <property type="entry name" value="RRM2_p54nrb_like"/>
    <property type="match status" value="1"/>
</dbReference>
<keyword evidence="1" id="KW-0677">Repeat</keyword>
<keyword evidence="6" id="KW-1185">Reference proteome</keyword>
<dbReference type="InterPro" id="IPR035979">
    <property type="entry name" value="RBD_domain_sf"/>
</dbReference>
<dbReference type="PANTHER" id="PTHR23189">
    <property type="entry name" value="RNA RECOGNITION MOTIF-CONTAINING"/>
    <property type="match status" value="1"/>
</dbReference>
<evidence type="ECO:0000259" key="5">
    <source>
        <dbReference type="PROSITE" id="PS50102"/>
    </source>
</evidence>
<feature type="compositionally biased region" description="Low complexity" evidence="4">
    <location>
        <begin position="1064"/>
        <end position="1075"/>
    </location>
</feature>
<feature type="region of interest" description="Disordered" evidence="4">
    <location>
        <begin position="1064"/>
        <end position="1092"/>
    </location>
</feature>
<evidence type="ECO:0000256" key="2">
    <source>
        <dbReference type="ARBA" id="ARBA00022884"/>
    </source>
</evidence>
<feature type="compositionally biased region" description="Basic and acidic residues" evidence="4">
    <location>
        <begin position="669"/>
        <end position="689"/>
    </location>
</feature>
<feature type="compositionally biased region" description="Basic and acidic residues" evidence="4">
    <location>
        <begin position="475"/>
        <end position="494"/>
    </location>
</feature>
<evidence type="ECO:0000256" key="3">
    <source>
        <dbReference type="PROSITE-ProRule" id="PRU00176"/>
    </source>
</evidence>
<dbReference type="PROSITE" id="PS50102">
    <property type="entry name" value="RRM"/>
    <property type="match status" value="2"/>
</dbReference>
<reference evidence="7" key="1">
    <citation type="submission" date="2025-08" db="UniProtKB">
        <authorList>
            <consortium name="RefSeq"/>
        </authorList>
    </citation>
    <scope>IDENTIFICATION</scope>
</reference>
<dbReference type="OMA" id="MGERMPE"/>
<organism evidence="6 7">
    <name type="scientific">Biomphalaria glabrata</name>
    <name type="common">Bloodfluke planorb</name>
    <name type="synonym">Freshwater snail</name>
    <dbReference type="NCBI Taxonomy" id="6526"/>
    <lineage>
        <taxon>Eukaryota</taxon>
        <taxon>Metazoa</taxon>
        <taxon>Spiralia</taxon>
        <taxon>Lophotrochozoa</taxon>
        <taxon>Mollusca</taxon>
        <taxon>Gastropoda</taxon>
        <taxon>Heterobranchia</taxon>
        <taxon>Euthyneura</taxon>
        <taxon>Panpulmonata</taxon>
        <taxon>Hygrophila</taxon>
        <taxon>Lymnaeoidea</taxon>
        <taxon>Planorbidae</taxon>
        <taxon>Biomphalaria</taxon>
    </lineage>
</organism>
<dbReference type="Proteomes" id="UP001165740">
    <property type="component" value="Chromosome 6"/>
</dbReference>
<dbReference type="CDD" id="cd12931">
    <property type="entry name" value="eNOPS_SF"/>
    <property type="match status" value="1"/>
</dbReference>
<dbReference type="InterPro" id="IPR012975">
    <property type="entry name" value="NOPS"/>
</dbReference>
<feature type="region of interest" description="Disordered" evidence="4">
    <location>
        <begin position="1"/>
        <end position="117"/>
    </location>
</feature>
<feature type="compositionally biased region" description="Low complexity" evidence="4">
    <location>
        <begin position="57"/>
        <end position="66"/>
    </location>
</feature>
<dbReference type="Pfam" id="PF08075">
    <property type="entry name" value="NOPS"/>
    <property type="match status" value="1"/>
</dbReference>
<feature type="compositionally biased region" description="Pro residues" evidence="4">
    <location>
        <begin position="500"/>
        <end position="510"/>
    </location>
</feature>
<dbReference type="Gene3D" id="6.10.250.1170">
    <property type="match status" value="1"/>
</dbReference>
<feature type="compositionally biased region" description="Low complexity" evidence="4">
    <location>
        <begin position="511"/>
        <end position="534"/>
    </location>
</feature>
<dbReference type="Gene3D" id="3.30.70.330">
    <property type="match status" value="2"/>
</dbReference>
<feature type="domain" description="RRM" evidence="5">
    <location>
        <begin position="195"/>
        <end position="276"/>
    </location>
</feature>
<dbReference type="GO" id="GO:0005634">
    <property type="term" value="C:nucleus"/>
    <property type="evidence" value="ECO:0007669"/>
    <property type="project" value="UniProtKB-ARBA"/>
</dbReference>
<accession>A0A9W3ARZ3</accession>
<feature type="region of interest" description="Disordered" evidence="4">
    <location>
        <begin position="643"/>
        <end position="691"/>
    </location>
</feature>
<feature type="compositionally biased region" description="Basic and acidic residues" evidence="4">
    <location>
        <begin position="438"/>
        <end position="462"/>
    </location>
</feature>
<dbReference type="InterPro" id="IPR012677">
    <property type="entry name" value="Nucleotide-bd_a/b_plait_sf"/>
</dbReference>
<feature type="region of interest" description="Disordered" evidence="4">
    <location>
        <begin position="438"/>
        <end position="584"/>
    </location>
</feature>
<dbReference type="CDD" id="cd12332">
    <property type="entry name" value="RRM1_p54nrb_like"/>
    <property type="match status" value="1"/>
</dbReference>
<evidence type="ECO:0000313" key="7">
    <source>
        <dbReference type="RefSeq" id="XP_055890026.1"/>
    </source>
</evidence>
<feature type="compositionally biased region" description="Basic and acidic residues" evidence="4">
    <location>
        <begin position="67"/>
        <end position="101"/>
    </location>
</feature>
<dbReference type="GeneID" id="106077773"/>
<name>A0A9W3ARZ3_BIOGL</name>
<proteinExistence type="predicted"/>
<dbReference type="GO" id="GO:0003723">
    <property type="term" value="F:RNA binding"/>
    <property type="evidence" value="ECO:0007669"/>
    <property type="project" value="UniProtKB-UniRule"/>
</dbReference>
<protein>
    <submittedName>
        <fullName evidence="7">Uncharacterized protein LOC106077773 isoform X1</fullName>
    </submittedName>
</protein>
<dbReference type="Pfam" id="PF00076">
    <property type="entry name" value="RRM_1"/>
    <property type="match status" value="2"/>
</dbReference>
<dbReference type="SMART" id="SM00360">
    <property type="entry name" value="RRM"/>
    <property type="match status" value="2"/>
</dbReference>
<dbReference type="InterPro" id="IPR000504">
    <property type="entry name" value="RRM_dom"/>
</dbReference>
<feature type="domain" description="RRM" evidence="5">
    <location>
        <begin position="121"/>
        <end position="193"/>
    </location>
</feature>
<evidence type="ECO:0000256" key="4">
    <source>
        <dbReference type="SAM" id="MobiDB-lite"/>
    </source>
</evidence>
<keyword evidence="2 3" id="KW-0694">RNA-binding</keyword>
<dbReference type="OrthoDB" id="10067824at2759"/>
<dbReference type="FunFam" id="3.30.70.330:FF:000043">
    <property type="entry name" value="paraspeckle component 1 isoform X1"/>
    <property type="match status" value="1"/>
</dbReference>